<dbReference type="CDD" id="cd20169">
    <property type="entry name" value="Peptidase_M90_mtfA"/>
    <property type="match status" value="1"/>
</dbReference>
<name>A0ABY6BD25_9GAMM</name>
<dbReference type="Gene3D" id="3.40.390.10">
    <property type="entry name" value="Collagenase (Catalytic Domain)"/>
    <property type="match status" value="1"/>
</dbReference>
<dbReference type="Gene3D" id="1.10.472.150">
    <property type="entry name" value="Glucose-regulated metallo-peptidase M90, N-terminal domain"/>
    <property type="match status" value="1"/>
</dbReference>
<protein>
    <submittedName>
        <fullName evidence="1">Zinc-dependent peptidase</fullName>
    </submittedName>
</protein>
<keyword evidence="2" id="KW-1185">Reference proteome</keyword>
<gene>
    <name evidence="1" type="ORF">N4264_24975</name>
</gene>
<dbReference type="RefSeq" id="WP_261694910.1">
    <property type="nucleotide sequence ID" value="NZ_CP104694.1"/>
</dbReference>
<sequence length="254" mass="28424">MLSLLRRLGARFGAAPLAIDDTLWQATIDACPLLSPLSPTDQRTLRDLTGRFLAHKRFAPVQGMQLDDSRCLVIAAMACLPVLHLGFDWLRGWREVIVYPGEFRVRREHHDDHTGVVTEGDDVLIGEAWERGPLILSWADIVQDLEDPHAGFNVILHEITHKLDMLDGATDGVPPMPPWVSRREWIETFQRAYEAHCAAVDQDEETVIDPYAAEGPDEFLACLAEAWFSAPDIVDREMPGVGQLLARFFGPPPS</sequence>
<organism evidence="1 2">
    <name type="scientific">Tahibacter amnicola</name>
    <dbReference type="NCBI Taxonomy" id="2976241"/>
    <lineage>
        <taxon>Bacteria</taxon>
        <taxon>Pseudomonadati</taxon>
        <taxon>Pseudomonadota</taxon>
        <taxon>Gammaproteobacteria</taxon>
        <taxon>Lysobacterales</taxon>
        <taxon>Rhodanobacteraceae</taxon>
        <taxon>Tahibacter</taxon>
    </lineage>
</organism>
<accession>A0ABY6BD25</accession>
<evidence type="ECO:0000313" key="1">
    <source>
        <dbReference type="EMBL" id="UXI67941.1"/>
    </source>
</evidence>
<dbReference type="InterPro" id="IPR024079">
    <property type="entry name" value="MetalloPept_cat_dom_sf"/>
</dbReference>
<dbReference type="Proteomes" id="UP001064632">
    <property type="component" value="Chromosome"/>
</dbReference>
<dbReference type="EMBL" id="CP104694">
    <property type="protein sequence ID" value="UXI67941.1"/>
    <property type="molecule type" value="Genomic_DNA"/>
</dbReference>
<dbReference type="SUPFAM" id="SSF55486">
    <property type="entry name" value="Metalloproteases ('zincins'), catalytic domain"/>
    <property type="match status" value="1"/>
</dbReference>
<dbReference type="PANTHER" id="PTHR30164">
    <property type="entry name" value="MTFA PEPTIDASE"/>
    <property type="match status" value="1"/>
</dbReference>
<proteinExistence type="predicted"/>
<dbReference type="InterPro" id="IPR010384">
    <property type="entry name" value="MtfA_fam"/>
</dbReference>
<dbReference type="PANTHER" id="PTHR30164:SF2">
    <property type="entry name" value="PROTEIN MTFA"/>
    <property type="match status" value="1"/>
</dbReference>
<dbReference type="Pfam" id="PF06167">
    <property type="entry name" value="Peptidase_M90"/>
    <property type="match status" value="1"/>
</dbReference>
<evidence type="ECO:0000313" key="2">
    <source>
        <dbReference type="Proteomes" id="UP001064632"/>
    </source>
</evidence>
<reference evidence="1" key="1">
    <citation type="submission" date="2022-09" db="EMBL/GenBank/DDBJ databases">
        <title>Tahibacter sp. nov., isolated from a fresh water.</title>
        <authorList>
            <person name="Baek J.H."/>
            <person name="Lee J.K."/>
            <person name="Kim J.M."/>
            <person name="Jeon C.O."/>
        </authorList>
    </citation>
    <scope>NUCLEOTIDE SEQUENCE</scope>
    <source>
        <strain evidence="1">W38</strain>
    </source>
</reference>
<dbReference type="InterPro" id="IPR042252">
    <property type="entry name" value="MtfA_N"/>
</dbReference>